<dbReference type="PATRIC" id="fig|1341156.4.peg.3007"/>
<keyword evidence="2 3" id="KW-0548">Nucleotidyltransferase</keyword>
<dbReference type="RefSeq" id="WP_037290098.1">
    <property type="nucleotide sequence ID" value="NZ_JEOB01000004.1"/>
</dbReference>
<dbReference type="InterPro" id="IPR050088">
    <property type="entry name" value="IspD/TarI_cytidylyltransf_bact"/>
</dbReference>
<dbReference type="AlphaFoldDB" id="A0A011VS26"/>
<dbReference type="FunFam" id="3.90.550.10:FF:000003">
    <property type="entry name" value="2-C-methyl-D-erythritol 4-phosphate cytidylyltransferase"/>
    <property type="match status" value="1"/>
</dbReference>
<dbReference type="Pfam" id="PF01128">
    <property type="entry name" value="IspD"/>
    <property type="match status" value="1"/>
</dbReference>
<proteinExistence type="predicted"/>
<keyword evidence="4" id="KW-1185">Reference proteome</keyword>
<dbReference type="CDD" id="cd02516">
    <property type="entry name" value="CDP-ME_synthetase"/>
    <property type="match status" value="1"/>
</dbReference>
<organism evidence="3 4">
    <name type="scientific">Ruminococcus albus SY3</name>
    <dbReference type="NCBI Taxonomy" id="1341156"/>
    <lineage>
        <taxon>Bacteria</taxon>
        <taxon>Bacillati</taxon>
        <taxon>Bacillota</taxon>
        <taxon>Clostridia</taxon>
        <taxon>Eubacteriales</taxon>
        <taxon>Oscillospiraceae</taxon>
        <taxon>Ruminococcus</taxon>
    </lineage>
</organism>
<dbReference type="PANTHER" id="PTHR32125:SF8">
    <property type="entry name" value="RIBITOL-5-PHOSPHATE CYTIDYLYLTRANSFERASE"/>
    <property type="match status" value="1"/>
</dbReference>
<dbReference type="InterPro" id="IPR029044">
    <property type="entry name" value="Nucleotide-diphossugar_trans"/>
</dbReference>
<dbReference type="OrthoDB" id="9806837at2"/>
<dbReference type="InterPro" id="IPR034683">
    <property type="entry name" value="IspD/TarI"/>
</dbReference>
<evidence type="ECO:0000256" key="1">
    <source>
        <dbReference type="ARBA" id="ARBA00022679"/>
    </source>
</evidence>
<dbReference type="EMBL" id="JEOB01000004">
    <property type="protein sequence ID" value="EXM38006.1"/>
    <property type="molecule type" value="Genomic_DNA"/>
</dbReference>
<dbReference type="PANTHER" id="PTHR32125">
    <property type="entry name" value="2-C-METHYL-D-ERYTHRITOL 4-PHOSPHATE CYTIDYLYLTRANSFERASE, CHLOROPLASTIC"/>
    <property type="match status" value="1"/>
</dbReference>
<accession>A0A011VS26</accession>
<dbReference type="EC" id="2.7.7.60" evidence="3"/>
<evidence type="ECO:0000313" key="4">
    <source>
        <dbReference type="Proteomes" id="UP000021369"/>
    </source>
</evidence>
<keyword evidence="1 3" id="KW-0808">Transferase</keyword>
<name>A0A011VS26_RUMAL</name>
<dbReference type="Proteomes" id="UP000021369">
    <property type="component" value="Unassembled WGS sequence"/>
</dbReference>
<reference evidence="3 4" key="1">
    <citation type="submission" date="2013-06" db="EMBL/GenBank/DDBJ databases">
        <title>Rumen cellulosomics: divergent fiber-degrading strategies revealed by comparative genome-wide analysis of six Ruminococcal strains.</title>
        <authorList>
            <person name="Dassa B."/>
            <person name="Borovok I."/>
            <person name="Lamed R."/>
            <person name="Flint H."/>
            <person name="Yeoman C.J."/>
            <person name="White B."/>
            <person name="Bayer E.A."/>
        </authorList>
    </citation>
    <scope>NUCLEOTIDE SEQUENCE [LARGE SCALE GENOMIC DNA]</scope>
    <source>
        <strain evidence="3 4">SY3</strain>
    </source>
</reference>
<dbReference type="Gene3D" id="3.90.550.10">
    <property type="entry name" value="Spore Coat Polysaccharide Biosynthesis Protein SpsA, Chain A"/>
    <property type="match status" value="1"/>
</dbReference>
<evidence type="ECO:0000313" key="3">
    <source>
        <dbReference type="EMBL" id="EXM38006.1"/>
    </source>
</evidence>
<evidence type="ECO:0000256" key="2">
    <source>
        <dbReference type="ARBA" id="ARBA00022695"/>
    </source>
</evidence>
<comment type="caution">
    <text evidence="3">The sequence shown here is derived from an EMBL/GenBank/DDBJ whole genome shotgun (WGS) entry which is preliminary data.</text>
</comment>
<dbReference type="GO" id="GO:0050518">
    <property type="term" value="F:2-C-methyl-D-erythritol 4-phosphate cytidylyltransferase activity"/>
    <property type="evidence" value="ECO:0007669"/>
    <property type="project" value="UniProtKB-EC"/>
</dbReference>
<sequence length="236" mass="26319">MIFAGIVAGGSGTRIKNADKPKQFIEIGGVPILIRTIRAFEEIGEIERIYVGINPDWYDYADKLLEEFDISTKRVRLVTGGKDRNGTVMNILREVTALFGINKGDVLITHDAVRPFVSEKIIRENIETAMKTAACGTYIPSDDTVIRTTDGMTVTENLPRKQLMRAQTPQTFEISTLCECIRKLGDKKLSMLTDTCGILTECGYPIHIVQGEPMNFKITTDHDLMIAGLMAMSERQ</sequence>
<protein>
    <submittedName>
        <fullName evidence="3">2-C-methyl-D-erythritol 4-phosphate cytidylyltransferase</fullName>
        <ecNumber evidence="3">2.7.7.60</ecNumber>
    </submittedName>
</protein>
<gene>
    <name evidence="3" type="ORF">RASY3_17040</name>
</gene>
<dbReference type="NCBIfam" id="NF001183">
    <property type="entry name" value="PRK00155.1-3"/>
    <property type="match status" value="1"/>
</dbReference>
<dbReference type="SUPFAM" id="SSF53448">
    <property type="entry name" value="Nucleotide-diphospho-sugar transferases"/>
    <property type="match status" value="1"/>
</dbReference>